<sequence>MGYLTPFSPPRSSKPRHARRSSGCMTDQGKGRGSVAYTATVLSSSLTSVLIHLTSTLTSVLIHLTLTITSVLIRLTSSTHPLSFPSPLSSFLSPHPLIHSLLPHPCPHSSHLIHSSTLFSLTPVLIPITSSTHPFACFSLTSTLTPVLIHLIHSFTHSLALLFSHTNPHPILALIRL</sequence>
<name>A0AAE1BT62_PETCI</name>
<comment type="caution">
    <text evidence="2">The sequence shown here is derived from an EMBL/GenBank/DDBJ whole genome shotgun (WGS) entry which is preliminary data.</text>
</comment>
<evidence type="ECO:0000256" key="1">
    <source>
        <dbReference type="SAM" id="MobiDB-lite"/>
    </source>
</evidence>
<reference evidence="2" key="1">
    <citation type="submission" date="2023-10" db="EMBL/GenBank/DDBJ databases">
        <title>Genome assemblies of two species of porcelain crab, Petrolisthes cinctipes and Petrolisthes manimaculis (Anomura: Porcellanidae).</title>
        <authorList>
            <person name="Angst P."/>
        </authorList>
    </citation>
    <scope>NUCLEOTIDE SEQUENCE</scope>
    <source>
        <strain evidence="2">PB745_01</strain>
        <tissue evidence="2">Gill</tissue>
    </source>
</reference>
<accession>A0AAE1BT62</accession>
<protein>
    <submittedName>
        <fullName evidence="2">Uncharacterized protein</fullName>
    </submittedName>
</protein>
<proteinExistence type="predicted"/>
<dbReference type="EMBL" id="JAWQEG010005899">
    <property type="protein sequence ID" value="KAK3856385.1"/>
    <property type="molecule type" value="Genomic_DNA"/>
</dbReference>
<organism evidence="2 3">
    <name type="scientific">Petrolisthes cinctipes</name>
    <name type="common">Flat porcelain crab</name>
    <dbReference type="NCBI Taxonomy" id="88211"/>
    <lineage>
        <taxon>Eukaryota</taxon>
        <taxon>Metazoa</taxon>
        <taxon>Ecdysozoa</taxon>
        <taxon>Arthropoda</taxon>
        <taxon>Crustacea</taxon>
        <taxon>Multicrustacea</taxon>
        <taxon>Malacostraca</taxon>
        <taxon>Eumalacostraca</taxon>
        <taxon>Eucarida</taxon>
        <taxon>Decapoda</taxon>
        <taxon>Pleocyemata</taxon>
        <taxon>Anomura</taxon>
        <taxon>Galatheoidea</taxon>
        <taxon>Porcellanidae</taxon>
        <taxon>Petrolisthes</taxon>
    </lineage>
</organism>
<keyword evidence="3" id="KW-1185">Reference proteome</keyword>
<dbReference type="Proteomes" id="UP001286313">
    <property type="component" value="Unassembled WGS sequence"/>
</dbReference>
<evidence type="ECO:0000313" key="3">
    <source>
        <dbReference type="Proteomes" id="UP001286313"/>
    </source>
</evidence>
<evidence type="ECO:0000313" key="2">
    <source>
        <dbReference type="EMBL" id="KAK3856385.1"/>
    </source>
</evidence>
<gene>
    <name evidence="2" type="ORF">Pcinc_037289</name>
</gene>
<dbReference type="AlphaFoldDB" id="A0AAE1BT62"/>
<feature type="region of interest" description="Disordered" evidence="1">
    <location>
        <begin position="1"/>
        <end position="31"/>
    </location>
</feature>